<dbReference type="GO" id="GO:0005634">
    <property type="term" value="C:nucleus"/>
    <property type="evidence" value="ECO:0007669"/>
    <property type="project" value="InterPro"/>
</dbReference>
<dbReference type="AlphaFoldDB" id="B4NB93"/>
<proteinExistence type="predicted"/>
<dbReference type="GO" id="GO:0006384">
    <property type="term" value="P:transcription initiation at RNA polymerase III promoter"/>
    <property type="evidence" value="ECO:0007669"/>
    <property type="project" value="InterPro"/>
</dbReference>
<dbReference type="eggNOG" id="ENOG502TM0Y">
    <property type="taxonomic scope" value="Eukaryota"/>
</dbReference>
<gene>
    <name evidence="1" type="primary">Dwil\GK11852</name>
    <name evidence="1" type="ORF">Dwil_GK11852</name>
</gene>
<dbReference type="HOGENOM" id="CLU_2294533_0_0_1"/>
<keyword evidence="2" id="KW-1185">Reference proteome</keyword>
<dbReference type="InterPro" id="IPR029138">
    <property type="entry name" value="SNAPC5"/>
</dbReference>
<sequence length="113" mass="13117">MLQTNRALAKEQTELYAVEKKLVKVLPVIQEALNSLKVEELHLKSLSLQHSLQCKHETNSPFPTNNSLDITLYDPLKAKVNPLRKQDDINRQEIDLEMFVDRLQNYDVEQDSD</sequence>
<dbReference type="GO" id="GO:0006366">
    <property type="term" value="P:transcription by RNA polymerase II"/>
    <property type="evidence" value="ECO:0007669"/>
    <property type="project" value="InterPro"/>
</dbReference>
<evidence type="ECO:0000313" key="1">
    <source>
        <dbReference type="EMBL" id="EDW81057.1"/>
    </source>
</evidence>
<dbReference type="PhylomeDB" id="B4NB93"/>
<dbReference type="KEGG" id="dwi:6647186"/>
<dbReference type="EMBL" id="CH964232">
    <property type="protein sequence ID" value="EDW81057.1"/>
    <property type="molecule type" value="Genomic_DNA"/>
</dbReference>
<protein>
    <submittedName>
        <fullName evidence="1">Uncharacterized protein</fullName>
    </submittedName>
</protein>
<dbReference type="InParanoid" id="B4NB93"/>
<reference evidence="1 2" key="1">
    <citation type="journal article" date="2007" name="Nature">
        <title>Evolution of genes and genomes on the Drosophila phylogeny.</title>
        <authorList>
            <consortium name="Drosophila 12 Genomes Consortium"/>
            <person name="Clark A.G."/>
            <person name="Eisen M.B."/>
            <person name="Smith D.R."/>
            <person name="Bergman C.M."/>
            <person name="Oliver B."/>
            <person name="Markow T.A."/>
            <person name="Kaufman T.C."/>
            <person name="Kellis M."/>
            <person name="Gelbart W."/>
            <person name="Iyer V.N."/>
            <person name="Pollard D.A."/>
            <person name="Sackton T.B."/>
            <person name="Larracuente A.M."/>
            <person name="Singh N.D."/>
            <person name="Abad J.P."/>
            <person name="Abt D.N."/>
            <person name="Adryan B."/>
            <person name="Aguade M."/>
            <person name="Akashi H."/>
            <person name="Anderson W.W."/>
            <person name="Aquadro C.F."/>
            <person name="Ardell D.H."/>
            <person name="Arguello R."/>
            <person name="Artieri C.G."/>
            <person name="Barbash D.A."/>
            <person name="Barker D."/>
            <person name="Barsanti P."/>
            <person name="Batterham P."/>
            <person name="Batzoglou S."/>
            <person name="Begun D."/>
            <person name="Bhutkar A."/>
            <person name="Blanco E."/>
            <person name="Bosak S.A."/>
            <person name="Bradley R.K."/>
            <person name="Brand A.D."/>
            <person name="Brent M.R."/>
            <person name="Brooks A.N."/>
            <person name="Brown R.H."/>
            <person name="Butlin R.K."/>
            <person name="Caggese C."/>
            <person name="Calvi B.R."/>
            <person name="Bernardo de Carvalho A."/>
            <person name="Caspi A."/>
            <person name="Castrezana S."/>
            <person name="Celniker S.E."/>
            <person name="Chang J.L."/>
            <person name="Chapple C."/>
            <person name="Chatterji S."/>
            <person name="Chinwalla A."/>
            <person name="Civetta A."/>
            <person name="Clifton S.W."/>
            <person name="Comeron J.M."/>
            <person name="Costello J.C."/>
            <person name="Coyne J.A."/>
            <person name="Daub J."/>
            <person name="David R.G."/>
            <person name="Delcher A.L."/>
            <person name="Delehaunty K."/>
            <person name="Do C.B."/>
            <person name="Ebling H."/>
            <person name="Edwards K."/>
            <person name="Eickbush T."/>
            <person name="Evans J.D."/>
            <person name="Filipski A."/>
            <person name="Findeiss S."/>
            <person name="Freyhult E."/>
            <person name="Fulton L."/>
            <person name="Fulton R."/>
            <person name="Garcia A.C."/>
            <person name="Gardiner A."/>
            <person name="Garfield D.A."/>
            <person name="Garvin B.E."/>
            <person name="Gibson G."/>
            <person name="Gilbert D."/>
            <person name="Gnerre S."/>
            <person name="Godfrey J."/>
            <person name="Good R."/>
            <person name="Gotea V."/>
            <person name="Gravely B."/>
            <person name="Greenberg A.J."/>
            <person name="Griffiths-Jones S."/>
            <person name="Gross S."/>
            <person name="Guigo R."/>
            <person name="Gustafson E.A."/>
            <person name="Haerty W."/>
            <person name="Hahn M.W."/>
            <person name="Halligan D.L."/>
            <person name="Halpern A.L."/>
            <person name="Halter G.M."/>
            <person name="Han M.V."/>
            <person name="Heger A."/>
            <person name="Hillier L."/>
            <person name="Hinrichs A.S."/>
            <person name="Holmes I."/>
            <person name="Hoskins R.A."/>
            <person name="Hubisz M.J."/>
            <person name="Hultmark D."/>
            <person name="Huntley M.A."/>
            <person name="Jaffe D.B."/>
            <person name="Jagadeeshan S."/>
            <person name="Jeck W.R."/>
            <person name="Johnson J."/>
            <person name="Jones C.D."/>
            <person name="Jordan W.C."/>
            <person name="Karpen G.H."/>
            <person name="Kataoka E."/>
            <person name="Keightley P.D."/>
            <person name="Kheradpour P."/>
            <person name="Kirkness E.F."/>
            <person name="Koerich L.B."/>
            <person name="Kristiansen K."/>
            <person name="Kudrna D."/>
            <person name="Kulathinal R.J."/>
            <person name="Kumar S."/>
            <person name="Kwok R."/>
            <person name="Lander E."/>
            <person name="Langley C.H."/>
            <person name="Lapoint R."/>
            <person name="Lazzaro B.P."/>
            <person name="Lee S.J."/>
            <person name="Levesque L."/>
            <person name="Li R."/>
            <person name="Lin C.F."/>
            <person name="Lin M.F."/>
            <person name="Lindblad-Toh K."/>
            <person name="Llopart A."/>
            <person name="Long M."/>
            <person name="Low L."/>
            <person name="Lozovsky E."/>
            <person name="Lu J."/>
            <person name="Luo M."/>
            <person name="Machado C.A."/>
            <person name="Makalowski W."/>
            <person name="Marzo M."/>
            <person name="Matsuda M."/>
            <person name="Matzkin L."/>
            <person name="McAllister B."/>
            <person name="McBride C.S."/>
            <person name="McKernan B."/>
            <person name="McKernan K."/>
            <person name="Mendez-Lago M."/>
            <person name="Minx P."/>
            <person name="Mollenhauer M.U."/>
            <person name="Montooth K."/>
            <person name="Mount S.M."/>
            <person name="Mu X."/>
            <person name="Myers E."/>
            <person name="Negre B."/>
            <person name="Newfeld S."/>
            <person name="Nielsen R."/>
            <person name="Noor M.A."/>
            <person name="O'Grady P."/>
            <person name="Pachter L."/>
            <person name="Papaceit M."/>
            <person name="Parisi M.J."/>
            <person name="Parisi M."/>
            <person name="Parts L."/>
            <person name="Pedersen J.S."/>
            <person name="Pesole G."/>
            <person name="Phillippy A.M."/>
            <person name="Ponting C.P."/>
            <person name="Pop M."/>
            <person name="Porcelli D."/>
            <person name="Powell J.R."/>
            <person name="Prohaska S."/>
            <person name="Pruitt K."/>
            <person name="Puig M."/>
            <person name="Quesneville H."/>
            <person name="Ram K.R."/>
            <person name="Rand D."/>
            <person name="Rasmussen M.D."/>
            <person name="Reed L.K."/>
            <person name="Reenan R."/>
            <person name="Reily A."/>
            <person name="Remington K.A."/>
            <person name="Rieger T.T."/>
            <person name="Ritchie M.G."/>
            <person name="Robin C."/>
            <person name="Rogers Y.H."/>
            <person name="Rohde C."/>
            <person name="Rozas J."/>
            <person name="Rubenfield M.J."/>
            <person name="Ruiz A."/>
            <person name="Russo S."/>
            <person name="Salzberg S.L."/>
            <person name="Sanchez-Gracia A."/>
            <person name="Saranga D.J."/>
            <person name="Sato H."/>
            <person name="Schaeffer S.W."/>
            <person name="Schatz M.C."/>
            <person name="Schlenke T."/>
            <person name="Schwartz R."/>
            <person name="Segarra C."/>
            <person name="Singh R.S."/>
            <person name="Sirot L."/>
            <person name="Sirota M."/>
            <person name="Sisneros N.B."/>
            <person name="Smith C.D."/>
            <person name="Smith T.F."/>
            <person name="Spieth J."/>
            <person name="Stage D.E."/>
            <person name="Stark A."/>
            <person name="Stephan W."/>
            <person name="Strausberg R.L."/>
            <person name="Strempel S."/>
            <person name="Sturgill D."/>
            <person name="Sutton G."/>
            <person name="Sutton G.G."/>
            <person name="Tao W."/>
            <person name="Teichmann S."/>
            <person name="Tobari Y.N."/>
            <person name="Tomimura Y."/>
            <person name="Tsolas J.M."/>
            <person name="Valente V.L."/>
            <person name="Venter E."/>
            <person name="Venter J.C."/>
            <person name="Vicario S."/>
            <person name="Vieira F.G."/>
            <person name="Vilella A.J."/>
            <person name="Villasante A."/>
            <person name="Walenz B."/>
            <person name="Wang J."/>
            <person name="Wasserman M."/>
            <person name="Watts T."/>
            <person name="Wilson D."/>
            <person name="Wilson R.K."/>
            <person name="Wing R.A."/>
            <person name="Wolfner M.F."/>
            <person name="Wong A."/>
            <person name="Wong G.K."/>
            <person name="Wu C.I."/>
            <person name="Wu G."/>
            <person name="Yamamoto D."/>
            <person name="Yang H.P."/>
            <person name="Yang S.P."/>
            <person name="Yorke J.A."/>
            <person name="Yoshida K."/>
            <person name="Zdobnov E."/>
            <person name="Zhang P."/>
            <person name="Zhang Y."/>
            <person name="Zimin A.V."/>
            <person name="Baldwin J."/>
            <person name="Abdouelleil A."/>
            <person name="Abdulkadir J."/>
            <person name="Abebe A."/>
            <person name="Abera B."/>
            <person name="Abreu J."/>
            <person name="Acer S.C."/>
            <person name="Aftuck L."/>
            <person name="Alexander A."/>
            <person name="An P."/>
            <person name="Anderson E."/>
            <person name="Anderson S."/>
            <person name="Arachi H."/>
            <person name="Azer M."/>
            <person name="Bachantsang P."/>
            <person name="Barry A."/>
            <person name="Bayul T."/>
            <person name="Berlin A."/>
            <person name="Bessette D."/>
            <person name="Bloom T."/>
            <person name="Blye J."/>
            <person name="Boguslavskiy L."/>
            <person name="Bonnet C."/>
            <person name="Boukhgalter B."/>
            <person name="Bourzgui I."/>
            <person name="Brown A."/>
            <person name="Cahill P."/>
            <person name="Channer S."/>
            <person name="Cheshatsang Y."/>
            <person name="Chuda L."/>
            <person name="Citroen M."/>
            <person name="Collymore A."/>
            <person name="Cooke P."/>
            <person name="Costello M."/>
            <person name="D'Aco K."/>
            <person name="Daza R."/>
            <person name="De Haan G."/>
            <person name="DeGray S."/>
            <person name="DeMaso C."/>
            <person name="Dhargay N."/>
            <person name="Dooley K."/>
            <person name="Dooley E."/>
            <person name="Doricent M."/>
            <person name="Dorje P."/>
            <person name="Dorjee K."/>
            <person name="Dupes A."/>
            <person name="Elong R."/>
            <person name="Falk J."/>
            <person name="Farina A."/>
            <person name="Faro S."/>
            <person name="Ferguson D."/>
            <person name="Fisher S."/>
            <person name="Foley C.D."/>
            <person name="Franke A."/>
            <person name="Friedrich D."/>
            <person name="Gadbois L."/>
            <person name="Gearin G."/>
            <person name="Gearin C.R."/>
            <person name="Giannoukos G."/>
            <person name="Goode T."/>
            <person name="Graham J."/>
            <person name="Grandbois E."/>
            <person name="Grewal S."/>
            <person name="Gyaltsen K."/>
            <person name="Hafez N."/>
            <person name="Hagos B."/>
            <person name="Hall J."/>
            <person name="Henson C."/>
            <person name="Hollinger A."/>
            <person name="Honan T."/>
            <person name="Huard M.D."/>
            <person name="Hughes L."/>
            <person name="Hurhula B."/>
            <person name="Husby M.E."/>
            <person name="Kamat A."/>
            <person name="Kanga B."/>
            <person name="Kashin S."/>
            <person name="Khazanovich D."/>
            <person name="Kisner P."/>
            <person name="Lance K."/>
            <person name="Lara M."/>
            <person name="Lee W."/>
            <person name="Lennon N."/>
            <person name="Letendre F."/>
            <person name="LeVine R."/>
            <person name="Lipovsky A."/>
            <person name="Liu X."/>
            <person name="Liu J."/>
            <person name="Liu S."/>
            <person name="Lokyitsang T."/>
            <person name="Lokyitsang Y."/>
            <person name="Lubonja R."/>
            <person name="Lui A."/>
            <person name="MacDonald P."/>
            <person name="Magnisalis V."/>
            <person name="Maru K."/>
            <person name="Matthews C."/>
            <person name="McCusker W."/>
            <person name="McDonough S."/>
            <person name="Mehta T."/>
            <person name="Meldrim J."/>
            <person name="Meneus L."/>
            <person name="Mihai O."/>
            <person name="Mihalev A."/>
            <person name="Mihova T."/>
            <person name="Mittelman R."/>
            <person name="Mlenga V."/>
            <person name="Montmayeur A."/>
            <person name="Mulrain L."/>
            <person name="Navidi A."/>
            <person name="Naylor J."/>
            <person name="Negash T."/>
            <person name="Nguyen T."/>
            <person name="Nguyen N."/>
            <person name="Nicol R."/>
            <person name="Norbu C."/>
            <person name="Norbu N."/>
            <person name="Novod N."/>
            <person name="O'Neill B."/>
            <person name="Osman S."/>
            <person name="Markiewicz E."/>
            <person name="Oyono O.L."/>
            <person name="Patti C."/>
            <person name="Phunkhang P."/>
            <person name="Pierre F."/>
            <person name="Priest M."/>
            <person name="Raghuraman S."/>
            <person name="Rege F."/>
            <person name="Reyes R."/>
            <person name="Rise C."/>
            <person name="Rogov P."/>
            <person name="Ross K."/>
            <person name="Ryan E."/>
            <person name="Settipalli S."/>
            <person name="Shea T."/>
            <person name="Sherpa N."/>
            <person name="Shi L."/>
            <person name="Shih D."/>
            <person name="Sparrow T."/>
            <person name="Spaulding J."/>
            <person name="Stalker J."/>
            <person name="Stange-Thomann N."/>
            <person name="Stavropoulos S."/>
            <person name="Stone C."/>
            <person name="Strader C."/>
            <person name="Tesfaye S."/>
            <person name="Thomson T."/>
            <person name="Thoulutsang Y."/>
            <person name="Thoulutsang D."/>
            <person name="Topham K."/>
            <person name="Topping I."/>
            <person name="Tsamla T."/>
            <person name="Vassiliev H."/>
            <person name="Vo A."/>
            <person name="Wangchuk T."/>
            <person name="Wangdi T."/>
            <person name="Weiand M."/>
            <person name="Wilkinson J."/>
            <person name="Wilson A."/>
            <person name="Yadav S."/>
            <person name="Young G."/>
            <person name="Yu Q."/>
            <person name="Zembek L."/>
            <person name="Zhong D."/>
            <person name="Zimmer A."/>
            <person name="Zwirko Z."/>
            <person name="Jaffe D.B."/>
            <person name="Alvarez P."/>
            <person name="Brockman W."/>
            <person name="Butler J."/>
            <person name="Chin C."/>
            <person name="Gnerre S."/>
            <person name="Grabherr M."/>
            <person name="Kleber M."/>
            <person name="Mauceli E."/>
            <person name="MacCallum I."/>
        </authorList>
    </citation>
    <scope>NUCLEOTIDE SEQUENCE [LARGE SCALE GENOMIC DNA]</scope>
    <source>
        <strain evidence="2">Tucson 14030-0811.24</strain>
    </source>
</reference>
<evidence type="ECO:0000313" key="2">
    <source>
        <dbReference type="Proteomes" id="UP000007798"/>
    </source>
</evidence>
<dbReference type="OMA" id="HRTISMV"/>
<organism evidence="1 2">
    <name type="scientific">Drosophila willistoni</name>
    <name type="common">Fruit fly</name>
    <dbReference type="NCBI Taxonomy" id="7260"/>
    <lineage>
        <taxon>Eukaryota</taxon>
        <taxon>Metazoa</taxon>
        <taxon>Ecdysozoa</taxon>
        <taxon>Arthropoda</taxon>
        <taxon>Hexapoda</taxon>
        <taxon>Insecta</taxon>
        <taxon>Pterygota</taxon>
        <taxon>Neoptera</taxon>
        <taxon>Endopterygota</taxon>
        <taxon>Diptera</taxon>
        <taxon>Brachycera</taxon>
        <taxon>Muscomorpha</taxon>
        <taxon>Ephydroidea</taxon>
        <taxon>Drosophilidae</taxon>
        <taxon>Drosophila</taxon>
        <taxon>Sophophora</taxon>
    </lineage>
</organism>
<name>B4NB93_DROWI</name>
<accession>B4NB93</accession>
<dbReference type="OrthoDB" id="8067224at2759"/>
<dbReference type="Pfam" id="PF15497">
    <property type="entry name" value="SNAPC5"/>
    <property type="match status" value="1"/>
</dbReference>
<dbReference type="Proteomes" id="UP000007798">
    <property type="component" value="Unassembled WGS sequence"/>
</dbReference>